<dbReference type="Proteomes" id="UP001214530">
    <property type="component" value="Chromosome"/>
</dbReference>
<dbReference type="SUPFAM" id="SSF54593">
    <property type="entry name" value="Glyoxalase/Bleomycin resistance protein/Dihydroxybiphenyl dioxygenase"/>
    <property type="match status" value="1"/>
</dbReference>
<dbReference type="InterPro" id="IPR037523">
    <property type="entry name" value="VOC_core"/>
</dbReference>
<evidence type="ECO:0000313" key="4">
    <source>
        <dbReference type="Proteomes" id="UP001214530"/>
    </source>
</evidence>
<evidence type="ECO:0000313" key="3">
    <source>
        <dbReference type="EMBL" id="WEK18051.1"/>
    </source>
</evidence>
<feature type="domain" description="VOC" evidence="2">
    <location>
        <begin position="32"/>
        <end position="153"/>
    </location>
</feature>
<dbReference type="InterPro" id="IPR029068">
    <property type="entry name" value="Glyas_Bleomycin-R_OHBP_Dase"/>
</dbReference>
<protein>
    <submittedName>
        <fullName evidence="3">VOC family protein</fullName>
    </submittedName>
</protein>
<evidence type="ECO:0000256" key="1">
    <source>
        <dbReference type="SAM" id="SignalP"/>
    </source>
</evidence>
<dbReference type="PANTHER" id="PTHR21366">
    <property type="entry name" value="GLYOXALASE FAMILY PROTEIN"/>
    <property type="match status" value="1"/>
</dbReference>
<dbReference type="PANTHER" id="PTHR21366:SF22">
    <property type="entry name" value="VOC DOMAIN-CONTAINING PROTEIN"/>
    <property type="match status" value="1"/>
</dbReference>
<dbReference type="InterPro" id="IPR050383">
    <property type="entry name" value="GlyoxalaseI/FosfomycinResist"/>
</dbReference>
<organism evidence="3 4">
    <name type="scientific">Candidatus Pedobacter colombiensis</name>
    <dbReference type="NCBI Taxonomy" id="3121371"/>
    <lineage>
        <taxon>Bacteria</taxon>
        <taxon>Pseudomonadati</taxon>
        <taxon>Bacteroidota</taxon>
        <taxon>Sphingobacteriia</taxon>
        <taxon>Sphingobacteriales</taxon>
        <taxon>Sphingobacteriaceae</taxon>
        <taxon>Pedobacter</taxon>
    </lineage>
</organism>
<reference evidence="3" key="1">
    <citation type="submission" date="2023-03" db="EMBL/GenBank/DDBJ databases">
        <title>Andean soil-derived lignocellulolytic bacterial consortium as a source of novel taxa and putative plastic-active enzymes.</title>
        <authorList>
            <person name="Diaz-Garcia L."/>
            <person name="Chuvochina M."/>
            <person name="Feuerriegel G."/>
            <person name="Bunk B."/>
            <person name="Sproer C."/>
            <person name="Streit W.R."/>
            <person name="Rodriguez L.M."/>
            <person name="Overmann J."/>
            <person name="Jimenez D.J."/>
        </authorList>
    </citation>
    <scope>NUCLEOTIDE SEQUENCE</scope>
    <source>
        <strain evidence="3">MAG 3858</strain>
    </source>
</reference>
<dbReference type="Gene3D" id="3.10.180.10">
    <property type="entry name" value="2,3-Dihydroxybiphenyl 1,2-Dioxygenase, domain 1"/>
    <property type="match status" value="1"/>
</dbReference>
<dbReference type="EMBL" id="CP119313">
    <property type="protein sequence ID" value="WEK18051.1"/>
    <property type="molecule type" value="Genomic_DNA"/>
</dbReference>
<dbReference type="PROSITE" id="PS51819">
    <property type="entry name" value="VOC"/>
    <property type="match status" value="1"/>
</dbReference>
<evidence type="ECO:0000259" key="2">
    <source>
        <dbReference type="PROSITE" id="PS51819"/>
    </source>
</evidence>
<proteinExistence type="predicted"/>
<keyword evidence="1" id="KW-0732">Signal</keyword>
<gene>
    <name evidence="3" type="ORF">P0Y49_14745</name>
</gene>
<dbReference type="Pfam" id="PF00903">
    <property type="entry name" value="Glyoxalase"/>
    <property type="match status" value="1"/>
</dbReference>
<feature type="signal peptide" evidence="1">
    <location>
        <begin position="1"/>
        <end position="22"/>
    </location>
</feature>
<accession>A0AAJ5W4M0</accession>
<name>A0AAJ5W4M0_9SPHI</name>
<dbReference type="InterPro" id="IPR004360">
    <property type="entry name" value="Glyas_Fos-R_dOase_dom"/>
</dbReference>
<dbReference type="AlphaFoldDB" id="A0AAJ5W4M0"/>
<feature type="chain" id="PRO_5042530045" evidence="1">
    <location>
        <begin position="23"/>
        <end position="155"/>
    </location>
</feature>
<sequence length="155" mass="17583">MKAFILTALLAIILTPFQSAMAQTEKKKNTVVLNHIAVYVADLKVATDFYQTVFDLEIIPEPFKDGRHTWFSIGAAGHLHLIQGAKSNVVHEKNDHLCFSVASVDEFAEKLKVKQINFENWAGAHNTITKRVDGIKQIYFKDPDGHWLEVNDDYK</sequence>